<dbReference type="OrthoDB" id="5544992at2759"/>
<keyword evidence="2" id="KW-1185">Reference proteome</keyword>
<dbReference type="InParanoid" id="A0A1U8Q8M1"/>
<dbReference type="AlphaFoldDB" id="A0A1U8Q8M1"/>
<dbReference type="GeneID" id="109115485"/>
<protein>
    <submittedName>
        <fullName evidence="3">Uncharacterized protein LOC109115485</fullName>
    </submittedName>
</protein>
<reference evidence="3" key="1">
    <citation type="submission" date="2025-08" db="UniProtKB">
        <authorList>
            <consortium name="RefSeq"/>
        </authorList>
    </citation>
    <scope>IDENTIFICATION</scope>
</reference>
<dbReference type="KEGG" id="nnu:109115485"/>
<evidence type="ECO:0000313" key="2">
    <source>
        <dbReference type="Proteomes" id="UP000189703"/>
    </source>
</evidence>
<evidence type="ECO:0000313" key="3">
    <source>
        <dbReference type="RefSeq" id="XP_019055128.1"/>
    </source>
</evidence>
<sequence length="314" mass="35596">MIVTNRSGNTMFTVDDQISSFSDQNSPFYFHPSDSPGIVLVSCLLNEDNYMIWRRAMINALSTKNKIGFVNGMIQKSDPANQAEFLAWSKCNSMVVSWIFNVLAKDLHENVVHVEHAQDYGKIWKKGSYKEMHQGSFISRDNSCCSGKKISLSLFTSQNSRRFGMNCQATLLDHYVPTGCVLVESRKILLQNRKEKVYQFLLSLIENFNNIRSSILRMDPLPSIVRVNALISQEERHQSLIAQHGPTTEAIAFHVAGSKFNPKRGKRSVVITARNKVTTRTAILNCSGIHRIRELDQSLHPRITLAIKKRLLLA</sequence>
<dbReference type="PANTHER" id="PTHR37610:SF97">
    <property type="entry name" value="RETROTRANSPOSON GAG DOMAIN-CONTAINING PROTEIN"/>
    <property type="match status" value="1"/>
</dbReference>
<organism evidence="2 3">
    <name type="scientific">Nelumbo nucifera</name>
    <name type="common">Sacred lotus</name>
    <dbReference type="NCBI Taxonomy" id="4432"/>
    <lineage>
        <taxon>Eukaryota</taxon>
        <taxon>Viridiplantae</taxon>
        <taxon>Streptophyta</taxon>
        <taxon>Embryophyta</taxon>
        <taxon>Tracheophyta</taxon>
        <taxon>Spermatophyta</taxon>
        <taxon>Magnoliopsida</taxon>
        <taxon>Proteales</taxon>
        <taxon>Nelumbonaceae</taxon>
        <taxon>Nelumbo</taxon>
    </lineage>
</organism>
<dbReference type="Pfam" id="PF14244">
    <property type="entry name" value="Retrotran_gag_3"/>
    <property type="match status" value="1"/>
</dbReference>
<evidence type="ECO:0000259" key="1">
    <source>
        <dbReference type="Pfam" id="PF14244"/>
    </source>
</evidence>
<dbReference type="RefSeq" id="XP_019055128.1">
    <property type="nucleotide sequence ID" value="XM_019199583.1"/>
</dbReference>
<dbReference type="Proteomes" id="UP000189703">
    <property type="component" value="Unplaced"/>
</dbReference>
<feature type="domain" description="Retrotransposon Copia-like N-terminal" evidence="1">
    <location>
        <begin position="31"/>
        <end position="76"/>
    </location>
</feature>
<dbReference type="InterPro" id="IPR029472">
    <property type="entry name" value="Copia-like_N"/>
</dbReference>
<gene>
    <name evidence="3" type="primary">LOC109115485</name>
</gene>
<proteinExistence type="predicted"/>
<name>A0A1U8Q8M1_NELNU</name>
<accession>A0A1U8Q8M1</accession>
<dbReference type="PANTHER" id="PTHR37610">
    <property type="entry name" value="CCHC-TYPE DOMAIN-CONTAINING PROTEIN"/>
    <property type="match status" value="1"/>
</dbReference>